<dbReference type="CDD" id="cd06974">
    <property type="entry name" value="TerD_like"/>
    <property type="match status" value="1"/>
</dbReference>
<keyword evidence="1" id="KW-0778">Tellurium resistance</keyword>
<dbReference type="InterPro" id="IPR003325">
    <property type="entry name" value="TerD"/>
</dbReference>
<evidence type="ECO:0000313" key="2">
    <source>
        <dbReference type="EMBL" id="QDU04591.1"/>
    </source>
</evidence>
<evidence type="ECO:0000313" key="3">
    <source>
        <dbReference type="Proteomes" id="UP000320722"/>
    </source>
</evidence>
<dbReference type="PANTHER" id="PTHR32097:SF18">
    <property type="entry name" value="RING-TYPE DOMAIN-CONTAINING PROTEIN"/>
    <property type="match status" value="1"/>
</dbReference>
<gene>
    <name evidence="2" type="ORF">V6x_43190</name>
</gene>
<protein>
    <recommendedName>
        <fullName evidence="4">Cytoplasmic protein</fullName>
    </recommendedName>
</protein>
<evidence type="ECO:0008006" key="4">
    <source>
        <dbReference type="Google" id="ProtNLM"/>
    </source>
</evidence>
<evidence type="ECO:0000256" key="1">
    <source>
        <dbReference type="ARBA" id="ARBA00022686"/>
    </source>
</evidence>
<proteinExistence type="predicted"/>
<accession>A0A517WH61</accession>
<dbReference type="AlphaFoldDB" id="A0A517WH61"/>
<name>A0A517WH61_9PLAN</name>
<sequence>MTKDLSSIEIYLAKCRKVILSGGRGGATSAEIATVAKNLQALGYGLSQSVLEQLATLSSQEVINWYQEILPVLQRMVGAHREFKPMYPHFPRQVMEASHAELYLNAIVHYYGFMLSDMLGDPDFVLLPHYEIIIRSQLDELHQLRWIELGTEDDFNQLFTRLAASNASLSEMDKEILRWFAANRDVEALIPETIPQKETLAFLVALLPDSQVLIKSIKTATDVLRIAVAMSDGDVSLAEPVHFRNFAKRERRFLLSCLENTGTSRTEDMLRWKDRWIRLGERLHPGDYQKRFPNSFESFSVLRNNLPFQTFNSKIEDAIRSGEADQTTQLLVQRPGDFARRLDHVLRQHANTDQILEAFFSIASQVSTPVLLQAWSHFQHRDSIKSRAFFPKGNAAKVQYDKNELPPLPTAIARTTADQIRRVLIERFSKLPRLNNVYLDPRLEDQIVPFSQRSASRSLRSISRGSRFDLPDGDTVRFFCWWKNIESSDEWGGRVDLDLSASLFDNEWQHNGAIAYYNLKEGECYHSGDITSAPQGACEFIDINLPYVLKRNSRYIVMSVLSYSSQPFFALPECFGGWMMRQKPNSGEIFEAKTVQDKIDITAATRTCVPVIIDAQDRQVYWADLSLKSYNQINNAATNSVGFTQIGRAVVELCKPTLWELFEMHAEARGHIVESRDSAETVFDLYDGTVTAFDTSTILSEYLA</sequence>
<organism evidence="2 3">
    <name type="scientific">Gimesia chilikensis</name>
    <dbReference type="NCBI Taxonomy" id="2605989"/>
    <lineage>
        <taxon>Bacteria</taxon>
        <taxon>Pseudomonadati</taxon>
        <taxon>Planctomycetota</taxon>
        <taxon>Planctomycetia</taxon>
        <taxon>Planctomycetales</taxon>
        <taxon>Planctomycetaceae</taxon>
        <taxon>Gimesia</taxon>
    </lineage>
</organism>
<dbReference type="EMBL" id="CP036347">
    <property type="protein sequence ID" value="QDU04591.1"/>
    <property type="molecule type" value="Genomic_DNA"/>
</dbReference>
<reference evidence="2 3" key="1">
    <citation type="submission" date="2019-02" db="EMBL/GenBank/DDBJ databases">
        <title>Deep-cultivation of Planctomycetes and their phenomic and genomic characterization uncovers novel biology.</title>
        <authorList>
            <person name="Wiegand S."/>
            <person name="Jogler M."/>
            <person name="Boedeker C."/>
            <person name="Pinto D."/>
            <person name="Vollmers J."/>
            <person name="Rivas-Marin E."/>
            <person name="Kohn T."/>
            <person name="Peeters S.H."/>
            <person name="Heuer A."/>
            <person name="Rast P."/>
            <person name="Oberbeckmann S."/>
            <person name="Bunk B."/>
            <person name="Jeske O."/>
            <person name="Meyerdierks A."/>
            <person name="Storesund J.E."/>
            <person name="Kallscheuer N."/>
            <person name="Luecker S."/>
            <person name="Lage O.M."/>
            <person name="Pohl T."/>
            <person name="Merkel B.J."/>
            <person name="Hornburger P."/>
            <person name="Mueller R.-W."/>
            <person name="Bruemmer F."/>
            <person name="Labrenz M."/>
            <person name="Spormann A.M."/>
            <person name="Op den Camp H."/>
            <person name="Overmann J."/>
            <person name="Amann R."/>
            <person name="Jetten M.S.M."/>
            <person name="Mascher T."/>
            <person name="Medema M.H."/>
            <person name="Devos D.P."/>
            <person name="Kaster A.-K."/>
            <person name="Ovreas L."/>
            <person name="Rohde M."/>
            <person name="Galperin M.Y."/>
            <person name="Jogler C."/>
        </authorList>
    </citation>
    <scope>NUCLEOTIDE SEQUENCE [LARGE SCALE GENOMIC DNA]</scope>
    <source>
        <strain evidence="2 3">V6</strain>
    </source>
</reference>
<dbReference type="RefSeq" id="WP_145042353.1">
    <property type="nucleotide sequence ID" value="NZ_CP036347.1"/>
</dbReference>
<dbReference type="InterPro" id="IPR051324">
    <property type="entry name" value="Stress/Tellurium_Resist"/>
</dbReference>
<dbReference type="PANTHER" id="PTHR32097">
    <property type="entry name" value="CAMP-BINDING PROTEIN 1-RELATED"/>
    <property type="match status" value="1"/>
</dbReference>
<dbReference type="Proteomes" id="UP000320722">
    <property type="component" value="Chromosome"/>
</dbReference>
<dbReference type="GO" id="GO:0046690">
    <property type="term" value="P:response to tellurium ion"/>
    <property type="evidence" value="ECO:0007669"/>
    <property type="project" value="UniProtKB-KW"/>
</dbReference>
<dbReference type="Gene3D" id="2.60.60.30">
    <property type="entry name" value="sav2460 like domains"/>
    <property type="match status" value="1"/>
</dbReference>